<dbReference type="GeneID" id="85436073"/>
<organism evidence="3 4">
    <name type="scientific">Colletotrichum navitas</name>
    <dbReference type="NCBI Taxonomy" id="681940"/>
    <lineage>
        <taxon>Eukaryota</taxon>
        <taxon>Fungi</taxon>
        <taxon>Dikarya</taxon>
        <taxon>Ascomycota</taxon>
        <taxon>Pezizomycotina</taxon>
        <taxon>Sordariomycetes</taxon>
        <taxon>Hypocreomycetidae</taxon>
        <taxon>Glomerellales</taxon>
        <taxon>Glomerellaceae</taxon>
        <taxon>Colletotrichum</taxon>
        <taxon>Colletotrichum graminicola species complex</taxon>
    </lineage>
</organism>
<keyword evidence="2" id="KW-1133">Transmembrane helix</keyword>
<keyword evidence="2" id="KW-0472">Membrane</keyword>
<accession>A0AAD8QAR6</accession>
<keyword evidence="2" id="KW-0812">Transmembrane</keyword>
<reference evidence="3" key="1">
    <citation type="submission" date="2021-06" db="EMBL/GenBank/DDBJ databases">
        <title>Comparative genomics, transcriptomics and evolutionary studies reveal genomic signatures of adaptation to plant cell wall in hemibiotrophic fungi.</title>
        <authorList>
            <consortium name="DOE Joint Genome Institute"/>
            <person name="Baroncelli R."/>
            <person name="Diaz J.F."/>
            <person name="Benocci T."/>
            <person name="Peng M."/>
            <person name="Battaglia E."/>
            <person name="Haridas S."/>
            <person name="Andreopoulos W."/>
            <person name="Labutti K."/>
            <person name="Pangilinan J."/>
            <person name="Floch G.L."/>
            <person name="Makela M.R."/>
            <person name="Henrissat B."/>
            <person name="Grigoriev I.V."/>
            <person name="Crouch J.A."/>
            <person name="De Vries R.P."/>
            <person name="Sukno S.A."/>
            <person name="Thon M.R."/>
        </authorList>
    </citation>
    <scope>NUCLEOTIDE SEQUENCE</scope>
    <source>
        <strain evidence="3">CBS 125086</strain>
    </source>
</reference>
<dbReference type="RefSeq" id="XP_060419278.1">
    <property type="nucleotide sequence ID" value="XM_060551833.1"/>
</dbReference>
<proteinExistence type="predicted"/>
<keyword evidence="4" id="KW-1185">Reference proteome</keyword>
<gene>
    <name evidence="3" type="ORF">LY79DRAFT_249064</name>
</gene>
<evidence type="ECO:0000313" key="4">
    <source>
        <dbReference type="Proteomes" id="UP001230504"/>
    </source>
</evidence>
<dbReference type="Proteomes" id="UP001230504">
    <property type="component" value="Unassembled WGS sequence"/>
</dbReference>
<evidence type="ECO:0000313" key="3">
    <source>
        <dbReference type="EMBL" id="KAK1598601.1"/>
    </source>
</evidence>
<evidence type="ECO:0000256" key="2">
    <source>
        <dbReference type="SAM" id="Phobius"/>
    </source>
</evidence>
<feature type="transmembrane region" description="Helical" evidence="2">
    <location>
        <begin position="43"/>
        <end position="65"/>
    </location>
</feature>
<dbReference type="AlphaFoldDB" id="A0AAD8QAR6"/>
<name>A0AAD8QAR6_9PEZI</name>
<evidence type="ECO:0000256" key="1">
    <source>
        <dbReference type="SAM" id="MobiDB-lite"/>
    </source>
</evidence>
<comment type="caution">
    <text evidence="3">The sequence shown here is derived from an EMBL/GenBank/DDBJ whole genome shotgun (WGS) entry which is preliminary data.</text>
</comment>
<dbReference type="EMBL" id="JAHLJV010000004">
    <property type="protein sequence ID" value="KAK1598601.1"/>
    <property type="molecule type" value="Genomic_DNA"/>
</dbReference>
<sequence length="167" mass="18501">MTIMTSRPLARQAPSTHQNWGHQCETDAVKELRRPPPRQERHLIAVYQGLHGIFFVLCSSLSFSLSLSLSLSLCFANPCLVFGQISSPLSLSLHPPDTSHEGGGVQCASRNQGDLSCSLKFAEGYGEIYRQESLQTLAVFGTKVWARLAYKRLDWGIRDVPHIPAHA</sequence>
<protein>
    <submittedName>
        <fullName evidence="3">Uncharacterized protein</fullName>
    </submittedName>
</protein>
<feature type="region of interest" description="Disordered" evidence="1">
    <location>
        <begin position="1"/>
        <end position="21"/>
    </location>
</feature>